<gene>
    <name evidence="1" type="ORF">VLL09_04740</name>
</gene>
<reference evidence="1" key="1">
    <citation type="submission" date="2023-12" db="EMBL/GenBank/DDBJ databases">
        <title>Isolation of organohalide respiring bacteria Dehalococcoides mccartyi strain GPTCE1 in groundwater collected near a chemical plant in Suzhou, China.</title>
        <authorList>
            <person name="Liu G."/>
        </authorList>
    </citation>
    <scope>NUCLEOTIDE SEQUENCE</scope>
    <source>
        <strain evidence="1">GPTCE1</strain>
    </source>
</reference>
<dbReference type="Proteomes" id="UP001327986">
    <property type="component" value="Chromosome"/>
</dbReference>
<proteinExistence type="predicted"/>
<name>A0AB38Z7Z8_9CHLR</name>
<organism evidence="1 2">
    <name type="scientific">Dehalococcoides mccartyi</name>
    <dbReference type="NCBI Taxonomy" id="61435"/>
    <lineage>
        <taxon>Bacteria</taxon>
        <taxon>Bacillati</taxon>
        <taxon>Chloroflexota</taxon>
        <taxon>Dehalococcoidia</taxon>
        <taxon>Dehalococcoidales</taxon>
        <taxon>Dehalococcoidaceae</taxon>
        <taxon>Dehalococcoides</taxon>
    </lineage>
</organism>
<evidence type="ECO:0000313" key="2">
    <source>
        <dbReference type="Proteomes" id="UP001327986"/>
    </source>
</evidence>
<dbReference type="RefSeq" id="WP_324664221.1">
    <property type="nucleotide sequence ID" value="NZ_CP141531.1"/>
</dbReference>
<accession>A0AB38Z7Z8</accession>
<protein>
    <submittedName>
        <fullName evidence="1">Uncharacterized protein</fullName>
    </submittedName>
</protein>
<sequence>MEKLLPILNQLEGKDIFIGSYFGSHNHFWANHLKLGRLGVEKISGSDKLPSVIVLWGSRDASVRIFTDQLVAVREQEYFGYTLWLLDFWNGFGEYPIDPYRPKGYVSLDIARFKD</sequence>
<dbReference type="AlphaFoldDB" id="A0AB38Z7Z8"/>
<dbReference type="EMBL" id="CP141531">
    <property type="protein sequence ID" value="WRO06700.1"/>
    <property type="molecule type" value="Genomic_DNA"/>
</dbReference>
<evidence type="ECO:0000313" key="1">
    <source>
        <dbReference type="EMBL" id="WRO06700.1"/>
    </source>
</evidence>